<feature type="domain" description="Flagellar hook protein FlgE D2" evidence="8">
    <location>
        <begin position="168"/>
        <end position="318"/>
    </location>
</feature>
<dbReference type="Gene3D" id="2.60.98.20">
    <property type="entry name" value="Flagellar hook protein FlgE"/>
    <property type="match status" value="1"/>
</dbReference>
<evidence type="ECO:0000259" key="9">
    <source>
        <dbReference type="Pfam" id="PF22692"/>
    </source>
</evidence>
<dbReference type="Pfam" id="PF00460">
    <property type="entry name" value="Flg_bb_rod"/>
    <property type="match status" value="1"/>
</dbReference>
<dbReference type="InterPro" id="IPR037058">
    <property type="entry name" value="Falgellar_hook_FlgE_sf"/>
</dbReference>
<dbReference type="Pfam" id="PF06429">
    <property type="entry name" value="Flg_bbr_C"/>
    <property type="match status" value="1"/>
</dbReference>
<dbReference type="InterPro" id="IPR011491">
    <property type="entry name" value="FlgE_D2"/>
</dbReference>
<dbReference type="SUPFAM" id="SSF117143">
    <property type="entry name" value="Flagellar hook protein flgE"/>
    <property type="match status" value="1"/>
</dbReference>
<gene>
    <name evidence="10" type="primary">flgE</name>
    <name evidence="10" type="ORF">SKTS_15980</name>
</gene>
<reference evidence="11" key="1">
    <citation type="submission" date="2020-03" db="EMBL/GenBank/DDBJ databases">
        <title>Complete genome sequence of sulfur-oxidizing bacterium skT11.</title>
        <authorList>
            <person name="Kanda M."/>
            <person name="Kojima H."/>
            <person name="Fukui M."/>
        </authorList>
    </citation>
    <scope>NUCLEOTIDE SEQUENCE [LARGE SCALE GENOMIC DNA]</scope>
    <source>
        <strain evidence="11">skT11</strain>
    </source>
</reference>
<dbReference type="EMBL" id="AP022853">
    <property type="protein sequence ID" value="BCB26712.1"/>
    <property type="molecule type" value="Genomic_DNA"/>
</dbReference>
<dbReference type="InterPro" id="IPR010930">
    <property type="entry name" value="Flg_bb/hook_C_dom"/>
</dbReference>
<evidence type="ECO:0000259" key="6">
    <source>
        <dbReference type="Pfam" id="PF00460"/>
    </source>
</evidence>
<feature type="domain" description="Flagellar basal body rod protein N-terminal" evidence="6">
    <location>
        <begin position="3"/>
        <end position="33"/>
    </location>
</feature>
<evidence type="ECO:0000256" key="3">
    <source>
        <dbReference type="ARBA" id="ARBA00019015"/>
    </source>
</evidence>
<dbReference type="GO" id="GO:0009424">
    <property type="term" value="C:bacterial-type flagellum hook"/>
    <property type="evidence" value="ECO:0007669"/>
    <property type="project" value="TreeGrafter"/>
</dbReference>
<evidence type="ECO:0000313" key="10">
    <source>
        <dbReference type="EMBL" id="BCB26712.1"/>
    </source>
</evidence>
<protein>
    <recommendedName>
        <fullName evidence="3 5">Flagellar hook protein FlgE</fullName>
    </recommendedName>
</protein>
<dbReference type="InterPro" id="IPR001444">
    <property type="entry name" value="Flag_bb_rod_N"/>
</dbReference>
<comment type="similarity">
    <text evidence="2 5">Belongs to the flagella basal body rod proteins family.</text>
</comment>
<comment type="function">
    <text evidence="5">A flexible structure which links the flagellar filament to the drive apparatus in the basal body.</text>
</comment>
<dbReference type="InterPro" id="IPR053967">
    <property type="entry name" value="LlgE_F_G-like_D1"/>
</dbReference>
<dbReference type="RefSeq" id="WP_173062981.1">
    <property type="nucleotide sequence ID" value="NZ_AP022853.1"/>
</dbReference>
<organism evidence="10 11">
    <name type="scientific">Sulfurimicrobium lacus</name>
    <dbReference type="NCBI Taxonomy" id="2715678"/>
    <lineage>
        <taxon>Bacteria</taxon>
        <taxon>Pseudomonadati</taxon>
        <taxon>Pseudomonadota</taxon>
        <taxon>Betaproteobacteria</taxon>
        <taxon>Nitrosomonadales</taxon>
        <taxon>Sulfuricellaceae</taxon>
        <taxon>Sulfurimicrobium</taxon>
    </lineage>
</organism>
<evidence type="ECO:0000256" key="5">
    <source>
        <dbReference type="RuleBase" id="RU362116"/>
    </source>
</evidence>
<dbReference type="GO" id="GO:0005829">
    <property type="term" value="C:cytosol"/>
    <property type="evidence" value="ECO:0007669"/>
    <property type="project" value="TreeGrafter"/>
</dbReference>
<evidence type="ECO:0000259" key="8">
    <source>
        <dbReference type="Pfam" id="PF07559"/>
    </source>
</evidence>
<comment type="subcellular location">
    <subcellularLocation>
        <location evidence="1 5">Bacterial flagellum basal body</location>
    </subcellularLocation>
</comment>
<feature type="domain" description="Flagellar hook protein FlgE/F/G-like D1" evidence="9">
    <location>
        <begin position="83"/>
        <end position="131"/>
    </location>
</feature>
<evidence type="ECO:0000259" key="7">
    <source>
        <dbReference type="Pfam" id="PF06429"/>
    </source>
</evidence>
<dbReference type="KEGG" id="slac:SKTS_15980"/>
<keyword evidence="10" id="KW-0969">Cilium</keyword>
<keyword evidence="10" id="KW-0282">Flagellum</keyword>
<evidence type="ECO:0000313" key="11">
    <source>
        <dbReference type="Proteomes" id="UP000502260"/>
    </source>
</evidence>
<dbReference type="Pfam" id="PF07559">
    <property type="entry name" value="FlgE_D2"/>
    <property type="match status" value="1"/>
</dbReference>
<dbReference type="GO" id="GO:0071978">
    <property type="term" value="P:bacterial-type flagellum-dependent swarming motility"/>
    <property type="evidence" value="ECO:0007669"/>
    <property type="project" value="TreeGrafter"/>
</dbReference>
<evidence type="ECO:0000256" key="2">
    <source>
        <dbReference type="ARBA" id="ARBA00009677"/>
    </source>
</evidence>
<dbReference type="InterPro" id="IPR037925">
    <property type="entry name" value="FlgE/F/G-like"/>
</dbReference>
<dbReference type="PANTHER" id="PTHR30435">
    <property type="entry name" value="FLAGELLAR PROTEIN"/>
    <property type="match status" value="1"/>
</dbReference>
<dbReference type="GO" id="GO:0009425">
    <property type="term" value="C:bacterial-type flagellum basal body"/>
    <property type="evidence" value="ECO:0007669"/>
    <property type="project" value="UniProtKB-SubCell"/>
</dbReference>
<accession>A0A6F8VCM5</accession>
<evidence type="ECO:0000256" key="1">
    <source>
        <dbReference type="ARBA" id="ARBA00004117"/>
    </source>
</evidence>
<sequence length="437" mass="44476">MSFQTGLSGLNAASKNLDVIGHNVANSGTVGFKGAQAQFADVFAASLSGGGASQVGIGTRLANVAQQFTQGNITATNNPLDLAINGAGFFQLSQAGATTYSRNGQFQLDKDNFVVTNGGQRLQGYQVDANNVVTGALGDMMISTASQPPQMTGQGGTVLGTGAQIQLNLDSRATIPATIASGGVFSPSDTASYNKSTSFQVYDSLGNAHTLALYFGYTGVAAGNAQWTVNARVDGVPTVAPVFSTSPAVLSFGTSGKLVSPTAGAPLNITIDLAATGLAQTPPVVNNAAASLQFNLDFSGSTQFGSAFGVSALTQDGYTAGELAGFSFGKDGTLQGRYTNGQARTLGQVALADFANPQGLQQLGDNQWAESPNSGAALLGAPGSAGLGLMQSSATEDSNVDLTAELVNMIVAQRAYQANAQTIKTQDAIQQTLINLR</sequence>
<dbReference type="NCBIfam" id="NF004238">
    <property type="entry name" value="PRK05682.1-1"/>
    <property type="match status" value="1"/>
</dbReference>
<feature type="domain" description="Flagellar basal-body/hook protein C-terminal" evidence="7">
    <location>
        <begin position="392"/>
        <end position="436"/>
    </location>
</feature>
<dbReference type="NCBIfam" id="TIGR03506">
    <property type="entry name" value="FlgEFG_subfam"/>
    <property type="match status" value="1"/>
</dbReference>
<keyword evidence="10" id="KW-0966">Cell projection</keyword>
<dbReference type="InterPro" id="IPR020013">
    <property type="entry name" value="Flagellar_FlgE/F/G"/>
</dbReference>
<dbReference type="AlphaFoldDB" id="A0A6F8VCM5"/>
<name>A0A6F8VCM5_9PROT</name>
<keyword evidence="11" id="KW-1185">Reference proteome</keyword>
<dbReference type="Proteomes" id="UP000502260">
    <property type="component" value="Chromosome"/>
</dbReference>
<keyword evidence="4 5" id="KW-0975">Bacterial flagellum</keyword>
<dbReference type="Pfam" id="PF22692">
    <property type="entry name" value="LlgE_F_G_D1"/>
    <property type="match status" value="1"/>
</dbReference>
<dbReference type="PANTHER" id="PTHR30435:SF1">
    <property type="entry name" value="FLAGELLAR HOOK PROTEIN FLGE"/>
    <property type="match status" value="1"/>
</dbReference>
<proteinExistence type="inferred from homology"/>
<evidence type="ECO:0000256" key="4">
    <source>
        <dbReference type="ARBA" id="ARBA00023143"/>
    </source>
</evidence>